<gene>
    <name evidence="1" type="ORF">H8702_03710</name>
</gene>
<comment type="caution">
    <text evidence="1">The sequence shown here is derived from an EMBL/GenBank/DDBJ whole genome shotgun (WGS) entry which is preliminary data.</text>
</comment>
<accession>A0A8J6PD19</accession>
<keyword evidence="2" id="KW-1185">Reference proteome</keyword>
<name>A0A8J6PD19_9FIRM</name>
<dbReference type="EMBL" id="JACRTL010000001">
    <property type="protein sequence ID" value="MBC8610231.1"/>
    <property type="molecule type" value="Genomic_DNA"/>
</dbReference>
<dbReference type="Proteomes" id="UP000632659">
    <property type="component" value="Unassembled WGS sequence"/>
</dbReference>
<organism evidence="1 2">
    <name type="scientific">Massiliimalia timonensis</name>
    <dbReference type="NCBI Taxonomy" id="1987501"/>
    <lineage>
        <taxon>Bacteria</taxon>
        <taxon>Bacillati</taxon>
        <taxon>Bacillota</taxon>
        <taxon>Clostridia</taxon>
        <taxon>Eubacteriales</taxon>
        <taxon>Oscillospiraceae</taxon>
        <taxon>Massiliimalia</taxon>
    </lineage>
</organism>
<evidence type="ECO:0000313" key="2">
    <source>
        <dbReference type="Proteomes" id="UP000632659"/>
    </source>
</evidence>
<reference evidence="1" key="1">
    <citation type="submission" date="2020-08" db="EMBL/GenBank/DDBJ databases">
        <title>Genome public.</title>
        <authorList>
            <person name="Liu C."/>
            <person name="Sun Q."/>
        </authorList>
    </citation>
    <scope>NUCLEOTIDE SEQUENCE</scope>
    <source>
        <strain evidence="1">NSJ-15</strain>
    </source>
</reference>
<sequence length="125" mass="14738">MKARIKKTKEMVLCYHKGNEQLLCLLEKLHVPCQIISDSDLEKTISICLQEREGEQTKSQVEIPEPFLLFSGISQKRFDEILNLLRPDFPKLMKAVVTQHNQNWTVVQLYRELCREQKNFGVHQR</sequence>
<dbReference type="InterPro" id="IPR016621">
    <property type="entry name" value="UCP014543"/>
</dbReference>
<dbReference type="AlphaFoldDB" id="A0A8J6PD19"/>
<protein>
    <submittedName>
        <fullName evidence="1">DUF3783 domain-containing protein</fullName>
    </submittedName>
</protein>
<proteinExistence type="predicted"/>
<dbReference type="Pfam" id="PF12646">
    <property type="entry name" value="DUF3783"/>
    <property type="match status" value="1"/>
</dbReference>
<evidence type="ECO:0000313" key="1">
    <source>
        <dbReference type="EMBL" id="MBC8610231.1"/>
    </source>
</evidence>
<dbReference type="RefSeq" id="WP_187536248.1">
    <property type="nucleotide sequence ID" value="NZ_JACRTL010000001.1"/>
</dbReference>